<keyword evidence="1" id="KW-1133">Transmembrane helix</keyword>
<evidence type="ECO:0000256" key="1">
    <source>
        <dbReference type="SAM" id="Phobius"/>
    </source>
</evidence>
<protein>
    <recommendedName>
        <fullName evidence="4">TrbL/VirB6 plasmid conjugal transfer protein</fullName>
    </recommendedName>
</protein>
<dbReference type="Proteomes" id="UP000178276">
    <property type="component" value="Unassembled WGS sequence"/>
</dbReference>
<feature type="transmembrane region" description="Helical" evidence="1">
    <location>
        <begin position="266"/>
        <end position="283"/>
    </location>
</feature>
<feature type="transmembrane region" description="Helical" evidence="1">
    <location>
        <begin position="337"/>
        <end position="358"/>
    </location>
</feature>
<dbReference type="STRING" id="1798331.A2W57_00025"/>
<evidence type="ECO:0000313" key="3">
    <source>
        <dbReference type="Proteomes" id="UP000178276"/>
    </source>
</evidence>
<evidence type="ECO:0000313" key="2">
    <source>
        <dbReference type="EMBL" id="OGF73406.1"/>
    </source>
</evidence>
<name>A0A1F5WCQ4_9BACT</name>
<evidence type="ECO:0008006" key="4">
    <source>
        <dbReference type="Google" id="ProtNLM"/>
    </source>
</evidence>
<feature type="transmembrane region" description="Helical" evidence="1">
    <location>
        <begin position="231"/>
        <end position="259"/>
    </location>
</feature>
<dbReference type="AlphaFoldDB" id="A0A1F5WCQ4"/>
<sequence>MGVIVSKKFLAGLLIISILSLTLPFHQAQAQTWLGKFTSGAARVGKSILPAAMTVGSTALKAVVALALVKWLSGITVKLAGLIFNMSLGLALDNENYSSSKIKAIDDGWTFSRDVVNIFFIFILLFIAIATILGIESYGAKSLLARLIIIALLVNFSLLATRGIIYISNSLAVQIYNSQVNIGDSDKEAGAIATALGLKFKKNLGAAVIDRFDIVKLLTRAPNSDTGITTAALGITLLQLAAIVVSILAAFLLFVASFLFITRMAVLWLLMILAPFGFVFLILPATRSYAQQWWKKLIDQAVFAPAFLFLFFIALKVLGSLGDLIDKAGKIESETEFVALLLLQVTMAFILLFASLMVAKQLGVYGADGAIGMAKKGGTWTRGFAARHTIGRGAAKLRESRLGQAITQRSPLAYKALNRGARVGGFDEKVVKERMSFLKSLKNDTIRAEQFGKLPLYMQNIAAKELSARELAGMHDKGSSSVKTQIDQAVRNLSTEQSVKYHDERAKIELKGPFGALVGKWGTLSGELQEAIIENTNKEQLQKLTQEFDKLPGGADNFALDVNRHRADRVNDVLSVAPGVAARIGTTIGKTTADAVREIDFEKIREDHLANPRNSIIMDQIVAQAKPTQIQKIINRGDSVSVRYREELMKYDASGSDDLHQIAVELRAKGNKGTADWLETVPGKRALEKV</sequence>
<proteinExistence type="predicted"/>
<feature type="transmembrane region" description="Helical" evidence="1">
    <location>
        <begin position="147"/>
        <end position="167"/>
    </location>
</feature>
<keyword evidence="1" id="KW-0472">Membrane</keyword>
<reference evidence="2 3" key="1">
    <citation type="journal article" date="2016" name="Nat. Commun.">
        <title>Thousands of microbial genomes shed light on interconnected biogeochemical processes in an aquifer system.</title>
        <authorList>
            <person name="Anantharaman K."/>
            <person name="Brown C.T."/>
            <person name="Hug L.A."/>
            <person name="Sharon I."/>
            <person name="Castelle C.J."/>
            <person name="Probst A.J."/>
            <person name="Thomas B.C."/>
            <person name="Singh A."/>
            <person name="Wilkins M.J."/>
            <person name="Karaoz U."/>
            <person name="Brodie E.L."/>
            <person name="Williams K.H."/>
            <person name="Hubbard S.S."/>
            <person name="Banfield J.F."/>
        </authorList>
    </citation>
    <scope>NUCLEOTIDE SEQUENCE [LARGE SCALE GENOMIC DNA]</scope>
</reference>
<feature type="transmembrane region" description="Helical" evidence="1">
    <location>
        <begin position="303"/>
        <end position="325"/>
    </location>
</feature>
<dbReference type="EMBL" id="MFHJ01000044">
    <property type="protein sequence ID" value="OGF73406.1"/>
    <property type="molecule type" value="Genomic_DNA"/>
</dbReference>
<accession>A0A1F5WCQ4</accession>
<keyword evidence="1" id="KW-0812">Transmembrane</keyword>
<gene>
    <name evidence="2" type="ORF">A2W57_00025</name>
</gene>
<organism evidence="2 3">
    <name type="scientific">Candidatus Giovannonibacteria bacterium RIFCSPHIGHO2_02_43_16</name>
    <dbReference type="NCBI Taxonomy" id="1798331"/>
    <lineage>
        <taxon>Bacteria</taxon>
        <taxon>Candidatus Giovannoniibacteriota</taxon>
    </lineage>
</organism>
<feature type="transmembrane region" description="Helical" evidence="1">
    <location>
        <begin position="115"/>
        <end position="135"/>
    </location>
</feature>
<comment type="caution">
    <text evidence="2">The sequence shown here is derived from an EMBL/GenBank/DDBJ whole genome shotgun (WGS) entry which is preliminary data.</text>
</comment>